<protein>
    <recommendedName>
        <fullName evidence="3">Lipoprotein</fullName>
    </recommendedName>
</protein>
<proteinExistence type="predicted"/>
<dbReference type="EMBL" id="FNVD01000001">
    <property type="protein sequence ID" value="SEF45399.1"/>
    <property type="molecule type" value="Genomic_DNA"/>
</dbReference>
<dbReference type="OrthoDB" id="7659281at2"/>
<reference evidence="1 2" key="1">
    <citation type="submission" date="2016-10" db="EMBL/GenBank/DDBJ databases">
        <authorList>
            <person name="de Groot N.N."/>
        </authorList>
    </citation>
    <scope>NUCLEOTIDE SEQUENCE [LARGE SCALE GENOMIC DNA]</scope>
    <source>
        <strain evidence="1 2">DSM 23413</strain>
    </source>
</reference>
<organism evidence="1 2">
    <name type="scientific">Jhaorihella thermophila</name>
    <dbReference type="NCBI Taxonomy" id="488547"/>
    <lineage>
        <taxon>Bacteria</taxon>
        <taxon>Pseudomonadati</taxon>
        <taxon>Pseudomonadota</taxon>
        <taxon>Alphaproteobacteria</taxon>
        <taxon>Rhodobacterales</taxon>
        <taxon>Paracoccaceae</taxon>
        <taxon>Jhaorihella</taxon>
    </lineage>
</organism>
<sequence length="114" mass="12552">MTGRGLISLAVAAVVLLAACTRKEDRVLFGGHFYNAKAEAVDRKGDRTLFRVTVPDVAVSLENAVQAGAYEATRYCIENYGSSRILWEIGPETEPQNLPIEKGKLMLRGRCIRP</sequence>
<dbReference type="PROSITE" id="PS51257">
    <property type="entry name" value="PROKAR_LIPOPROTEIN"/>
    <property type="match status" value="1"/>
</dbReference>
<accession>A0A1H5S460</accession>
<gene>
    <name evidence="1" type="ORF">SAMN05421751_101333</name>
</gene>
<evidence type="ECO:0008006" key="3">
    <source>
        <dbReference type="Google" id="ProtNLM"/>
    </source>
</evidence>
<name>A0A1H5S460_9RHOB</name>
<evidence type="ECO:0000313" key="2">
    <source>
        <dbReference type="Proteomes" id="UP000236742"/>
    </source>
</evidence>
<evidence type="ECO:0000313" key="1">
    <source>
        <dbReference type="EMBL" id="SEF45399.1"/>
    </source>
</evidence>
<dbReference type="AlphaFoldDB" id="A0A1H5S460"/>
<dbReference type="Proteomes" id="UP000236742">
    <property type="component" value="Unassembled WGS sequence"/>
</dbReference>
<keyword evidence="2" id="KW-1185">Reference proteome</keyword>
<dbReference type="RefSeq" id="WP_104006359.1">
    <property type="nucleotide sequence ID" value="NZ_FNVD01000001.1"/>
</dbReference>